<name>A0AAV7MVQ6_PLEWA</name>
<evidence type="ECO:0000313" key="3">
    <source>
        <dbReference type="Proteomes" id="UP001066276"/>
    </source>
</evidence>
<dbReference type="AlphaFoldDB" id="A0AAV7MVQ6"/>
<protein>
    <submittedName>
        <fullName evidence="2">Uncharacterized protein</fullName>
    </submittedName>
</protein>
<comment type="caution">
    <text evidence="2">The sequence shown here is derived from an EMBL/GenBank/DDBJ whole genome shotgun (WGS) entry which is preliminary data.</text>
</comment>
<evidence type="ECO:0000256" key="1">
    <source>
        <dbReference type="SAM" id="MobiDB-lite"/>
    </source>
</evidence>
<dbReference type="Proteomes" id="UP001066276">
    <property type="component" value="Chromosome 9"/>
</dbReference>
<sequence>MPQGPSRPGSPVASSSATAWGGTTSPKARLTPRSRVPFAPVRDLPNSAPVGTQSVRAGPSRSPASPVTSDRGHAFLPPVSAAAPRVVHSPQHRLGERVSTPLSFSLRSARRLAPPPRRAALRGCSLRPLCGPGAEQHRDRLPAQNSFAFSATGPLQDKGLLGYFVSRLRIL</sequence>
<evidence type="ECO:0000313" key="2">
    <source>
        <dbReference type="EMBL" id="KAJ1107249.1"/>
    </source>
</evidence>
<feature type="region of interest" description="Disordered" evidence="1">
    <location>
        <begin position="1"/>
        <end position="75"/>
    </location>
</feature>
<feature type="compositionally biased region" description="Low complexity" evidence="1">
    <location>
        <begin position="13"/>
        <end position="25"/>
    </location>
</feature>
<proteinExistence type="predicted"/>
<gene>
    <name evidence="2" type="ORF">NDU88_004642</name>
</gene>
<accession>A0AAV7MVQ6</accession>
<reference evidence="2" key="1">
    <citation type="journal article" date="2022" name="bioRxiv">
        <title>Sequencing and chromosome-scale assembly of the giantPleurodeles waltlgenome.</title>
        <authorList>
            <person name="Brown T."/>
            <person name="Elewa A."/>
            <person name="Iarovenko S."/>
            <person name="Subramanian E."/>
            <person name="Araus A.J."/>
            <person name="Petzold A."/>
            <person name="Susuki M."/>
            <person name="Suzuki K.-i.T."/>
            <person name="Hayashi T."/>
            <person name="Toyoda A."/>
            <person name="Oliveira C."/>
            <person name="Osipova E."/>
            <person name="Leigh N.D."/>
            <person name="Simon A."/>
            <person name="Yun M.H."/>
        </authorList>
    </citation>
    <scope>NUCLEOTIDE SEQUENCE</scope>
    <source>
        <strain evidence="2">20211129_DDA</strain>
        <tissue evidence="2">Liver</tissue>
    </source>
</reference>
<dbReference type="EMBL" id="JANPWB010000013">
    <property type="protein sequence ID" value="KAJ1107249.1"/>
    <property type="molecule type" value="Genomic_DNA"/>
</dbReference>
<keyword evidence="3" id="KW-1185">Reference proteome</keyword>
<organism evidence="2 3">
    <name type="scientific">Pleurodeles waltl</name>
    <name type="common">Iberian ribbed newt</name>
    <dbReference type="NCBI Taxonomy" id="8319"/>
    <lineage>
        <taxon>Eukaryota</taxon>
        <taxon>Metazoa</taxon>
        <taxon>Chordata</taxon>
        <taxon>Craniata</taxon>
        <taxon>Vertebrata</taxon>
        <taxon>Euteleostomi</taxon>
        <taxon>Amphibia</taxon>
        <taxon>Batrachia</taxon>
        <taxon>Caudata</taxon>
        <taxon>Salamandroidea</taxon>
        <taxon>Salamandridae</taxon>
        <taxon>Pleurodelinae</taxon>
        <taxon>Pleurodeles</taxon>
    </lineage>
</organism>